<evidence type="ECO:0000256" key="4">
    <source>
        <dbReference type="ARBA" id="ARBA00023136"/>
    </source>
</evidence>
<feature type="transmembrane region" description="Helical" evidence="5">
    <location>
        <begin position="129"/>
        <end position="155"/>
    </location>
</feature>
<comment type="caution">
    <text evidence="5">Lacks conserved residue(s) required for the propagation of feature annotation.</text>
</comment>
<gene>
    <name evidence="7" type="ORF">HMPREF9488_01201</name>
</gene>
<feature type="transmembrane region" description="Helical" evidence="5">
    <location>
        <begin position="54"/>
        <end position="77"/>
    </location>
</feature>
<organism evidence="7 8">
    <name type="scientific">Coprobacillus cateniformis</name>
    <dbReference type="NCBI Taxonomy" id="100884"/>
    <lineage>
        <taxon>Bacteria</taxon>
        <taxon>Bacillati</taxon>
        <taxon>Bacillota</taxon>
        <taxon>Erysipelotrichia</taxon>
        <taxon>Erysipelotrichales</taxon>
        <taxon>Coprobacillaceae</taxon>
        <taxon>Coprobacillus</taxon>
    </lineage>
</organism>
<dbReference type="RefSeq" id="WP_008788317.1">
    <property type="nucleotide sequence ID" value="NZ_AKCB01000002.1"/>
</dbReference>
<keyword evidence="5" id="KW-0813">Transport</keyword>
<feature type="transmembrane region" description="Helical" evidence="5">
    <location>
        <begin position="98"/>
        <end position="123"/>
    </location>
</feature>
<feature type="transmembrane region" description="Helical" evidence="5">
    <location>
        <begin position="15"/>
        <end position="34"/>
    </location>
</feature>
<reference evidence="7 8" key="1">
    <citation type="submission" date="2010-12" db="EMBL/GenBank/DDBJ databases">
        <title>The Genome Sequence of Coprobacillus sp. strain 29_1.</title>
        <authorList>
            <consortium name="The Broad Institute Genome Sequencing Platform"/>
            <person name="Earl A."/>
            <person name="Ward D."/>
            <person name="Feldgarden M."/>
            <person name="Gevers D."/>
            <person name="Daigneault M."/>
            <person name="Sibley C.D."/>
            <person name="White A."/>
            <person name="Strauss J."/>
            <person name="Allen-Vercoe E."/>
            <person name="Young S.K."/>
            <person name="Zeng Q."/>
            <person name="Gargeya S."/>
            <person name="Fitzgerald M."/>
            <person name="Haas B."/>
            <person name="Abouelleil A."/>
            <person name="Alvarado L."/>
            <person name="Arachchi H.M."/>
            <person name="Berlin A."/>
            <person name="Brown A."/>
            <person name="Chapman S.B."/>
            <person name="Chen Z."/>
            <person name="Dunbar C."/>
            <person name="Freedman E."/>
            <person name="Gearin G."/>
            <person name="Gellesch M."/>
            <person name="Goldberg J."/>
            <person name="Griggs A."/>
            <person name="Gujja S."/>
            <person name="Heilman E."/>
            <person name="Heiman D."/>
            <person name="Howarth C."/>
            <person name="Larson L."/>
            <person name="Lui A."/>
            <person name="MacDonald P.J.P."/>
            <person name="Mehta T."/>
            <person name="Montmayeur A."/>
            <person name="Murphy C."/>
            <person name="Neiman D."/>
            <person name="Pearson M."/>
            <person name="Priest M."/>
            <person name="Roberts A."/>
            <person name="Saif S."/>
            <person name="Shea T."/>
            <person name="Shenoy N."/>
            <person name="Sisk P."/>
            <person name="Stolte C."/>
            <person name="Sykes S."/>
            <person name="White J."/>
            <person name="Yandava C."/>
            <person name="Nusbaum C."/>
            <person name="Birren B."/>
        </authorList>
    </citation>
    <scope>NUCLEOTIDE SEQUENCE [LARGE SCALE GENOMIC DNA]</scope>
    <source>
        <strain evidence="7 8">29_1</strain>
    </source>
</reference>
<dbReference type="OrthoDB" id="670210at2"/>
<evidence type="ECO:0000313" key="7">
    <source>
        <dbReference type="EMBL" id="EFW05556.1"/>
    </source>
</evidence>
<accession>E7G8W3</accession>
<dbReference type="eggNOG" id="COG0842">
    <property type="taxonomic scope" value="Bacteria"/>
</dbReference>
<protein>
    <recommendedName>
        <fullName evidence="5">Transport permease protein</fullName>
    </recommendedName>
</protein>
<dbReference type="STRING" id="100884.GCA_000269565_03043"/>
<dbReference type="Proteomes" id="UP000003157">
    <property type="component" value="Unassembled WGS sequence"/>
</dbReference>
<dbReference type="PRINTS" id="PR00164">
    <property type="entry name" value="ABC2TRNSPORT"/>
</dbReference>
<keyword evidence="3 5" id="KW-1133">Transmembrane helix</keyword>
<keyword evidence="5" id="KW-1003">Cell membrane</keyword>
<dbReference type="GO" id="GO:0140359">
    <property type="term" value="F:ABC-type transporter activity"/>
    <property type="evidence" value="ECO:0007669"/>
    <property type="project" value="InterPro"/>
</dbReference>
<dbReference type="PANTHER" id="PTHR43229:SF2">
    <property type="entry name" value="NODULATION PROTEIN J"/>
    <property type="match status" value="1"/>
</dbReference>
<dbReference type="InterPro" id="IPR047817">
    <property type="entry name" value="ABC2_TM_bact-type"/>
</dbReference>
<keyword evidence="4 5" id="KW-0472">Membrane</keyword>
<dbReference type="PIRSF" id="PIRSF006648">
    <property type="entry name" value="DrrB"/>
    <property type="match status" value="1"/>
</dbReference>
<feature type="domain" description="ABC transmembrane type-2" evidence="6">
    <location>
        <begin position="19"/>
        <end position="248"/>
    </location>
</feature>
<dbReference type="PROSITE" id="PS51012">
    <property type="entry name" value="ABC_TM2"/>
    <property type="match status" value="1"/>
</dbReference>
<comment type="subcellular location">
    <subcellularLocation>
        <location evidence="5">Cell membrane</location>
        <topology evidence="5">Multi-pass membrane protein</topology>
    </subcellularLocation>
    <subcellularLocation>
        <location evidence="1">Membrane</location>
        <topology evidence="1">Multi-pass membrane protein</topology>
    </subcellularLocation>
</comment>
<name>E7G8W3_9FIRM</name>
<dbReference type="InterPro" id="IPR013525">
    <property type="entry name" value="ABC2_TM"/>
</dbReference>
<sequence length="251" mass="28395">MNVLAILHRNIKWRFHNALTIIITILQPMLWLVMYSSVAGSTMQNTGIKNYTAFILPGLIVLVSFGVCSSGGIMNYLMKNDGSFYRILIAPIHRSSIVLGQLLEAVLCSFFEVTIMVIVSLFFSVRIPLNISIILYIIILIFLMSFFMAGICYAISLILPNEVMYETVMNAIVLPIFFLSTALFPANNIHGALAIAIHINPFTHVINILRSFILYERLDIGQMIFVMILFMILGCISFLWAHHKLKKETNL</sequence>
<evidence type="ECO:0000256" key="1">
    <source>
        <dbReference type="ARBA" id="ARBA00004141"/>
    </source>
</evidence>
<dbReference type="InterPro" id="IPR000412">
    <property type="entry name" value="ABC_2_transport"/>
</dbReference>
<evidence type="ECO:0000313" key="8">
    <source>
        <dbReference type="Proteomes" id="UP000003157"/>
    </source>
</evidence>
<comment type="similarity">
    <text evidence="5">Belongs to the ABC-2 integral membrane protein family.</text>
</comment>
<dbReference type="Pfam" id="PF01061">
    <property type="entry name" value="ABC2_membrane"/>
    <property type="match status" value="1"/>
</dbReference>
<dbReference type="AlphaFoldDB" id="E7G8W3"/>
<evidence type="ECO:0000259" key="6">
    <source>
        <dbReference type="PROSITE" id="PS51012"/>
    </source>
</evidence>
<feature type="transmembrane region" description="Helical" evidence="5">
    <location>
        <begin position="220"/>
        <end position="241"/>
    </location>
</feature>
<evidence type="ECO:0000256" key="3">
    <source>
        <dbReference type="ARBA" id="ARBA00022989"/>
    </source>
</evidence>
<dbReference type="GeneID" id="78230839"/>
<dbReference type="HOGENOM" id="CLU_039483_2_3_9"/>
<dbReference type="EMBL" id="ADKX01000022">
    <property type="protein sequence ID" value="EFW05556.1"/>
    <property type="molecule type" value="Genomic_DNA"/>
</dbReference>
<comment type="caution">
    <text evidence="7">The sequence shown here is derived from an EMBL/GenBank/DDBJ whole genome shotgun (WGS) entry which is preliminary data.</text>
</comment>
<evidence type="ECO:0000256" key="2">
    <source>
        <dbReference type="ARBA" id="ARBA00022692"/>
    </source>
</evidence>
<keyword evidence="8" id="KW-1185">Reference proteome</keyword>
<evidence type="ECO:0000256" key="5">
    <source>
        <dbReference type="RuleBase" id="RU361157"/>
    </source>
</evidence>
<dbReference type="InterPro" id="IPR051784">
    <property type="entry name" value="Nod_factor_ABC_transporter"/>
</dbReference>
<dbReference type="GO" id="GO:0043190">
    <property type="term" value="C:ATP-binding cassette (ABC) transporter complex"/>
    <property type="evidence" value="ECO:0007669"/>
    <property type="project" value="InterPro"/>
</dbReference>
<dbReference type="PANTHER" id="PTHR43229">
    <property type="entry name" value="NODULATION PROTEIN J"/>
    <property type="match status" value="1"/>
</dbReference>
<keyword evidence="2 5" id="KW-0812">Transmembrane</keyword>
<proteinExistence type="inferred from homology"/>